<organism evidence="3 4">
    <name type="scientific">Streptomyces clavuligerus</name>
    <dbReference type="NCBI Taxonomy" id="1901"/>
    <lineage>
        <taxon>Bacteria</taxon>
        <taxon>Bacillati</taxon>
        <taxon>Actinomycetota</taxon>
        <taxon>Actinomycetes</taxon>
        <taxon>Kitasatosporales</taxon>
        <taxon>Streptomycetaceae</taxon>
        <taxon>Streptomyces</taxon>
    </lineage>
</organism>
<evidence type="ECO:0000313" key="3">
    <source>
        <dbReference type="EMBL" id="EFG08599.1"/>
    </source>
</evidence>
<accession>E2Q194</accession>
<feature type="compositionally biased region" description="Polar residues" evidence="1">
    <location>
        <begin position="47"/>
        <end position="56"/>
    </location>
</feature>
<dbReference type="OrthoDB" id="4333909at2"/>
<dbReference type="KEGG" id="sclf:BB341_11050"/>
<feature type="chain" id="PRO_5039580200" evidence="2">
    <location>
        <begin position="29"/>
        <end position="256"/>
    </location>
</feature>
<dbReference type="Proteomes" id="UP000002357">
    <property type="component" value="Chromosome"/>
</dbReference>
<proteinExistence type="predicted"/>
<name>E2Q194_STRCL</name>
<feature type="compositionally biased region" description="Low complexity" evidence="1">
    <location>
        <begin position="26"/>
        <end position="37"/>
    </location>
</feature>
<protein>
    <submittedName>
        <fullName evidence="3">Secreted protein</fullName>
    </submittedName>
</protein>
<dbReference type="eggNOG" id="ENOG5033MFY">
    <property type="taxonomic scope" value="Bacteria"/>
</dbReference>
<dbReference type="RefSeq" id="WP_003961455.1">
    <property type="nucleotide sequence ID" value="NZ_CM000913.1"/>
</dbReference>
<dbReference type="PROSITE" id="PS51257">
    <property type="entry name" value="PROKAR_LIPOPROTEIN"/>
    <property type="match status" value="1"/>
</dbReference>
<evidence type="ECO:0000256" key="1">
    <source>
        <dbReference type="SAM" id="MobiDB-lite"/>
    </source>
</evidence>
<evidence type="ECO:0000313" key="4">
    <source>
        <dbReference type="Proteomes" id="UP000002357"/>
    </source>
</evidence>
<keyword evidence="2" id="KW-0732">Signal</keyword>
<dbReference type="AlphaFoldDB" id="E2Q194"/>
<sequence length="256" mass="26119">MHRTAPRLARVLACAVVPVMLVVSGCSSDSGSDSGSDSAKKPGSGQTGASAGTQDSGAALATPEASKSREILPAKYAKLPAACQAVSGKTVGALVPSVKDKDGASSRTSDSMSRAGCSWNGLDDKGVKGSQYRWLDVAFQRYESEAALGSDGAERAKENYTKELSKARAAEGARDLKTAPLSGVGDEAQTVSYGLRKTDADFSYVTVVSRTENVVVSLTYNGTGYAGAKGPSVADLAKDAVAAAKEAVGSVARANK</sequence>
<dbReference type="STRING" id="1901.BB341_11050"/>
<dbReference type="EMBL" id="CM000913">
    <property type="protein sequence ID" value="EFG08599.1"/>
    <property type="molecule type" value="Genomic_DNA"/>
</dbReference>
<dbReference type="GeneID" id="93729967"/>
<gene>
    <name evidence="3" type="ORF">SCLAV_3527</name>
</gene>
<reference evidence="3 4" key="1">
    <citation type="journal article" date="2010" name="Genome Biol. Evol.">
        <title>The sequence of a 1.8-mb bacterial linear plasmid reveals a rich evolutionary reservoir of secondary metabolic pathways.</title>
        <authorList>
            <person name="Medema M.H."/>
            <person name="Trefzer A."/>
            <person name="Kovalchuk A."/>
            <person name="van den Berg M."/>
            <person name="Mueller U."/>
            <person name="Heijne W."/>
            <person name="Wu L."/>
            <person name="Alam M.T."/>
            <person name="Ronning C.M."/>
            <person name="Nierman W.C."/>
            <person name="Bovenberg R.A.L."/>
            <person name="Breitling R."/>
            <person name="Takano E."/>
        </authorList>
    </citation>
    <scope>NUCLEOTIDE SEQUENCE [LARGE SCALE GENOMIC DNA]</scope>
    <source>
        <strain evidence="4">ATCC 27064 / DSM 738 / JCM 4710 / NBRC 13307 / NCIMB 12785 / NRRL 3585 / VKM Ac-602</strain>
    </source>
</reference>
<evidence type="ECO:0000256" key="2">
    <source>
        <dbReference type="SAM" id="SignalP"/>
    </source>
</evidence>
<feature type="region of interest" description="Disordered" evidence="1">
    <location>
        <begin position="26"/>
        <end position="65"/>
    </location>
</feature>
<keyword evidence="4" id="KW-1185">Reference proteome</keyword>
<feature type="signal peptide" evidence="2">
    <location>
        <begin position="1"/>
        <end position="28"/>
    </location>
</feature>